<organism evidence="2 3">
    <name type="scientific">Stigmatella aurantiaca</name>
    <dbReference type="NCBI Taxonomy" id="41"/>
    <lineage>
        <taxon>Bacteria</taxon>
        <taxon>Pseudomonadati</taxon>
        <taxon>Myxococcota</taxon>
        <taxon>Myxococcia</taxon>
        <taxon>Myxococcales</taxon>
        <taxon>Cystobacterineae</taxon>
        <taxon>Archangiaceae</taxon>
        <taxon>Stigmatella</taxon>
    </lineage>
</organism>
<dbReference type="Proteomes" id="UP000182719">
    <property type="component" value="Unassembled WGS sequence"/>
</dbReference>
<sequence length="347" mass="38094">MITEIEVKNFKTLRDVTIPLAPGITVMVGANNSGKSNALAVLKLLAEVSRQGTEAAVQALGGWKSVLSREEDSPLGINAKVRFAGATLSHSLFEARDVRYSLESATEVEDYDDDDWELPRQEQEEQLLKQLGFFLKATTVHDLSVPSLRKPALVHRDASMGPDGLDTAAVLDKWSGEKPSLRDEIDKVVRSAAREVKRVITRLGPEPGTKVLGVEESDGRVYGAEDMSDGLLLFIGLAVAAQLKAGTPSILAIEEPERGIHPRRLRELLDHLLRLTQSGVQVVLTTHSPTLLDEFRDSPESVLIFERDEQGTHITRLSDRPDWEKELKGAPLGELWYSGVLGGVPSR</sequence>
<dbReference type="InterPro" id="IPR027417">
    <property type="entry name" value="P-loop_NTPase"/>
</dbReference>
<protein>
    <submittedName>
        <fullName evidence="2">Predicted ATPase</fullName>
    </submittedName>
</protein>
<evidence type="ECO:0000313" key="3">
    <source>
        <dbReference type="Proteomes" id="UP000182719"/>
    </source>
</evidence>
<dbReference type="InterPro" id="IPR003959">
    <property type="entry name" value="ATPase_AAA_core"/>
</dbReference>
<dbReference type="Pfam" id="PF13304">
    <property type="entry name" value="AAA_21"/>
    <property type="match status" value="1"/>
</dbReference>
<dbReference type="CDD" id="cd00267">
    <property type="entry name" value="ABC_ATPase"/>
    <property type="match status" value="1"/>
</dbReference>
<dbReference type="SUPFAM" id="SSF52540">
    <property type="entry name" value="P-loop containing nucleoside triphosphate hydrolases"/>
    <property type="match status" value="1"/>
</dbReference>
<feature type="domain" description="ATPase AAA-type core" evidence="1">
    <location>
        <begin position="24"/>
        <end position="293"/>
    </location>
</feature>
<dbReference type="Gene3D" id="3.40.50.300">
    <property type="entry name" value="P-loop containing nucleotide triphosphate hydrolases"/>
    <property type="match status" value="2"/>
</dbReference>
<evidence type="ECO:0000313" key="2">
    <source>
        <dbReference type="EMBL" id="SEK93981.1"/>
    </source>
</evidence>
<dbReference type="GO" id="GO:0016887">
    <property type="term" value="F:ATP hydrolysis activity"/>
    <property type="evidence" value="ECO:0007669"/>
    <property type="project" value="InterPro"/>
</dbReference>
<dbReference type="PANTHER" id="PTHR43581:SF4">
    <property type="entry name" value="ATP_GTP PHOSPHATASE"/>
    <property type="match status" value="1"/>
</dbReference>
<dbReference type="GO" id="GO:0005524">
    <property type="term" value="F:ATP binding"/>
    <property type="evidence" value="ECO:0007669"/>
    <property type="project" value="InterPro"/>
</dbReference>
<dbReference type="InterPro" id="IPR051396">
    <property type="entry name" value="Bact_Antivir_Def_Nuclease"/>
</dbReference>
<name>A0A1H7L4Q7_STIAU</name>
<evidence type="ECO:0000259" key="1">
    <source>
        <dbReference type="Pfam" id="PF13304"/>
    </source>
</evidence>
<dbReference type="PIRSF" id="PIRSF029347">
    <property type="entry name" value="RecF"/>
    <property type="match status" value="1"/>
</dbReference>
<dbReference type="PANTHER" id="PTHR43581">
    <property type="entry name" value="ATP/GTP PHOSPHATASE"/>
    <property type="match status" value="1"/>
</dbReference>
<reference evidence="3" key="1">
    <citation type="submission" date="2016-10" db="EMBL/GenBank/DDBJ databases">
        <authorList>
            <person name="Varghese N."/>
            <person name="Submissions S."/>
        </authorList>
    </citation>
    <scope>NUCLEOTIDE SEQUENCE [LARGE SCALE GENOMIC DNA]</scope>
    <source>
        <strain evidence="3">DSM 17044</strain>
    </source>
</reference>
<keyword evidence="3" id="KW-1185">Reference proteome</keyword>
<dbReference type="InterPro" id="IPR014555">
    <property type="entry name" value="RecF-like"/>
</dbReference>
<dbReference type="EMBL" id="FOAP01000003">
    <property type="protein sequence ID" value="SEK93981.1"/>
    <property type="molecule type" value="Genomic_DNA"/>
</dbReference>
<dbReference type="OrthoDB" id="9816506at2"/>
<dbReference type="AlphaFoldDB" id="A0A1H7L4Q7"/>
<proteinExistence type="predicted"/>
<gene>
    <name evidence="2" type="ORF">SAMN05444354_103122</name>
</gene>
<accession>A0A1H7L4Q7</accession>
<dbReference type="RefSeq" id="WP_075005745.1">
    <property type="nucleotide sequence ID" value="NZ_FOAP01000003.1"/>
</dbReference>